<sequence length="98" mass="10420">MSIGATDRIRPVKPPIVNTKMKPSEISIGVSNVIAPRHIVATQLNTFTPVGMEMSMVAYLNTAMEAVAYTMVASPKSVLRANAGTMADTIPNAGKIMM</sequence>
<accession>A0A9P7BIW7</accession>
<proteinExistence type="predicted"/>
<reference evidence="1" key="1">
    <citation type="journal article" date="2020" name="Microb. Genom.">
        <title>Genetic diversity of clinical and environmental Mucorales isolates obtained from an investigation of mucormycosis cases among solid organ transplant recipients.</title>
        <authorList>
            <person name="Nguyen M.H."/>
            <person name="Kaul D."/>
            <person name="Muto C."/>
            <person name="Cheng S.J."/>
            <person name="Richter R.A."/>
            <person name="Bruno V.M."/>
            <person name="Liu G."/>
            <person name="Beyhan S."/>
            <person name="Sundermann A.J."/>
            <person name="Mounaud S."/>
            <person name="Pasculle A.W."/>
            <person name="Nierman W.C."/>
            <person name="Driscoll E."/>
            <person name="Cumbie R."/>
            <person name="Clancy C.J."/>
            <person name="Dupont C.L."/>
        </authorList>
    </citation>
    <scope>NUCLEOTIDE SEQUENCE</scope>
    <source>
        <strain evidence="1">GL11</strain>
    </source>
</reference>
<evidence type="ECO:0000313" key="1">
    <source>
        <dbReference type="EMBL" id="KAG1274706.1"/>
    </source>
</evidence>
<name>A0A9P7BIW7_RHIOR</name>
<dbReference type="Proteomes" id="UP000716291">
    <property type="component" value="Unassembled WGS sequence"/>
</dbReference>
<dbReference type="AlphaFoldDB" id="A0A9P7BIW7"/>
<protein>
    <submittedName>
        <fullName evidence="1">Uncharacterized protein</fullName>
    </submittedName>
</protein>
<comment type="caution">
    <text evidence="1">The sequence shown here is derived from an EMBL/GenBank/DDBJ whole genome shotgun (WGS) entry which is preliminary data.</text>
</comment>
<keyword evidence="2" id="KW-1185">Reference proteome</keyword>
<dbReference type="EMBL" id="JAANQT010010943">
    <property type="protein sequence ID" value="KAG1274706.1"/>
    <property type="molecule type" value="Genomic_DNA"/>
</dbReference>
<evidence type="ECO:0000313" key="2">
    <source>
        <dbReference type="Proteomes" id="UP000716291"/>
    </source>
</evidence>
<organism evidence="1 2">
    <name type="scientific">Rhizopus oryzae</name>
    <name type="common">Mucormycosis agent</name>
    <name type="synonym">Rhizopus arrhizus var. delemar</name>
    <dbReference type="NCBI Taxonomy" id="64495"/>
    <lineage>
        <taxon>Eukaryota</taxon>
        <taxon>Fungi</taxon>
        <taxon>Fungi incertae sedis</taxon>
        <taxon>Mucoromycota</taxon>
        <taxon>Mucoromycotina</taxon>
        <taxon>Mucoromycetes</taxon>
        <taxon>Mucorales</taxon>
        <taxon>Mucorineae</taxon>
        <taxon>Rhizopodaceae</taxon>
        <taxon>Rhizopus</taxon>
    </lineage>
</organism>
<gene>
    <name evidence="1" type="ORF">G6F64_015061</name>
</gene>